<feature type="domain" description="Major facilitator superfamily (MFS) profile" evidence="7">
    <location>
        <begin position="50"/>
        <end position="464"/>
    </location>
</feature>
<dbReference type="EMBL" id="KN846957">
    <property type="protein sequence ID" value="KIW69959.1"/>
    <property type="molecule type" value="Genomic_DNA"/>
</dbReference>
<keyword evidence="4 6" id="KW-1133">Transmembrane helix</keyword>
<evidence type="ECO:0000256" key="4">
    <source>
        <dbReference type="ARBA" id="ARBA00022989"/>
    </source>
</evidence>
<feature type="transmembrane region" description="Helical" evidence="6">
    <location>
        <begin position="437"/>
        <end position="458"/>
    </location>
</feature>
<feature type="transmembrane region" description="Helical" evidence="6">
    <location>
        <begin position="317"/>
        <end position="338"/>
    </location>
</feature>
<dbReference type="PANTHER" id="PTHR43791:SF24">
    <property type="entry name" value="NICOTINIC ACID PLASMA MEMBRANE TRANSPORTER"/>
    <property type="match status" value="1"/>
</dbReference>
<evidence type="ECO:0000313" key="8">
    <source>
        <dbReference type="EMBL" id="KIW69959.1"/>
    </source>
</evidence>
<evidence type="ECO:0000256" key="5">
    <source>
        <dbReference type="ARBA" id="ARBA00023136"/>
    </source>
</evidence>
<gene>
    <name evidence="8" type="ORF">PV04_02271</name>
</gene>
<sequence length="491" mass="54969">MSASPQNLDDLKGKVHLEEVVGDGEHALTEEQKIFLKKEKRVVAKLDLYITPVMLLLMLISYLDRGNIGFAATQGMTKDIGLKANELSTAVSIFYLTYILSEFPMTMYVKRLQFYRVIPVLVFCWGLVCMCMGFIQNYAGLIVCRLFLGAFEGCLFPSMTMFLLNWYKREEVGQRVCYLYIGSALSGAFGGLIAFGILYMDGTAGYPGWRWLYIIEGIITIAFAFVCYFLIPKSYATAYFFTAEDKAVQKQRLELMEAYSGGDGKYTRNDVKNAMLDVKTWLHGINQVLMSTIIYGFGTFLPIILRDGFNYSTKKSQYYVIPVQIVGAVCYFFVAVLSDRYKARFVSLVCAAPLGMAGYAVLLTKQHAAVWYGATYLIAASCYIITGTSIAWHGMNIAPDGKRAAAMGVHLGLANIGGIIAGQIYRSTSAPRFLLGHGWSLASIGAGFIIWWILFFIYKHREAKKARMEAEGIVVPDSEWTDRSPGFKYQF</sequence>
<name>A0A0D2GCW9_9EURO</name>
<dbReference type="InterPro" id="IPR011701">
    <property type="entry name" value="MFS"/>
</dbReference>
<dbReference type="PROSITE" id="PS50850">
    <property type="entry name" value="MFS"/>
    <property type="match status" value="1"/>
</dbReference>
<dbReference type="GO" id="GO:0016020">
    <property type="term" value="C:membrane"/>
    <property type="evidence" value="ECO:0007669"/>
    <property type="project" value="UniProtKB-SubCell"/>
</dbReference>
<evidence type="ECO:0000256" key="6">
    <source>
        <dbReference type="SAM" id="Phobius"/>
    </source>
</evidence>
<feature type="transmembrane region" description="Helical" evidence="6">
    <location>
        <begin position="147"/>
        <end position="166"/>
    </location>
</feature>
<proteinExistence type="predicted"/>
<keyword evidence="3 6" id="KW-0812">Transmembrane</keyword>
<dbReference type="Proteomes" id="UP000054266">
    <property type="component" value="Unassembled WGS sequence"/>
</dbReference>
<organism evidence="8 9">
    <name type="scientific">Phialophora macrospora</name>
    <dbReference type="NCBI Taxonomy" id="1851006"/>
    <lineage>
        <taxon>Eukaryota</taxon>
        <taxon>Fungi</taxon>
        <taxon>Dikarya</taxon>
        <taxon>Ascomycota</taxon>
        <taxon>Pezizomycotina</taxon>
        <taxon>Eurotiomycetes</taxon>
        <taxon>Chaetothyriomycetidae</taxon>
        <taxon>Chaetothyriales</taxon>
        <taxon>Herpotrichiellaceae</taxon>
        <taxon>Phialophora</taxon>
    </lineage>
</organism>
<feature type="transmembrane region" description="Helical" evidence="6">
    <location>
        <begin position="82"/>
        <end position="101"/>
    </location>
</feature>
<feature type="transmembrane region" description="Helical" evidence="6">
    <location>
        <begin position="288"/>
        <end position="305"/>
    </location>
</feature>
<dbReference type="HOGENOM" id="CLU_001265_0_1_1"/>
<keyword evidence="9" id="KW-1185">Reference proteome</keyword>
<dbReference type="AlphaFoldDB" id="A0A0D2GCW9"/>
<dbReference type="GO" id="GO:0022857">
    <property type="term" value="F:transmembrane transporter activity"/>
    <property type="evidence" value="ECO:0007669"/>
    <property type="project" value="InterPro"/>
</dbReference>
<feature type="transmembrane region" description="Helical" evidence="6">
    <location>
        <begin position="345"/>
        <end position="363"/>
    </location>
</feature>
<dbReference type="PANTHER" id="PTHR43791">
    <property type="entry name" value="PERMEASE-RELATED"/>
    <property type="match status" value="1"/>
</dbReference>
<feature type="transmembrane region" description="Helical" evidence="6">
    <location>
        <begin position="369"/>
        <end position="392"/>
    </location>
</feature>
<reference evidence="8 9" key="1">
    <citation type="submission" date="2015-01" db="EMBL/GenBank/DDBJ databases">
        <title>The Genome Sequence of Capronia semiimmersa CBS27337.</title>
        <authorList>
            <consortium name="The Broad Institute Genomics Platform"/>
            <person name="Cuomo C."/>
            <person name="de Hoog S."/>
            <person name="Gorbushina A."/>
            <person name="Stielow B."/>
            <person name="Teixiera M."/>
            <person name="Abouelleil A."/>
            <person name="Chapman S.B."/>
            <person name="Priest M."/>
            <person name="Young S.K."/>
            <person name="Wortman J."/>
            <person name="Nusbaum C."/>
            <person name="Birren B."/>
        </authorList>
    </citation>
    <scope>NUCLEOTIDE SEQUENCE [LARGE SCALE GENOMIC DNA]</scope>
    <source>
        <strain evidence="8 9">CBS 27337</strain>
    </source>
</reference>
<evidence type="ECO:0000256" key="3">
    <source>
        <dbReference type="ARBA" id="ARBA00022692"/>
    </source>
</evidence>
<dbReference type="InterPro" id="IPR036259">
    <property type="entry name" value="MFS_trans_sf"/>
</dbReference>
<dbReference type="FunFam" id="1.20.1250.20:FF:000057">
    <property type="entry name" value="MFS general substrate transporter"/>
    <property type="match status" value="1"/>
</dbReference>
<accession>A0A0D2GCW9</accession>
<protein>
    <recommendedName>
        <fullName evidence="7">Major facilitator superfamily (MFS) profile domain-containing protein</fullName>
    </recommendedName>
</protein>
<feature type="transmembrane region" description="Helical" evidence="6">
    <location>
        <begin position="404"/>
        <end position="425"/>
    </location>
</feature>
<feature type="transmembrane region" description="Helical" evidence="6">
    <location>
        <begin position="113"/>
        <end position="135"/>
    </location>
</feature>
<evidence type="ECO:0000256" key="2">
    <source>
        <dbReference type="ARBA" id="ARBA00022448"/>
    </source>
</evidence>
<feature type="transmembrane region" description="Helical" evidence="6">
    <location>
        <begin position="178"/>
        <end position="199"/>
    </location>
</feature>
<keyword evidence="2" id="KW-0813">Transport</keyword>
<dbReference type="InterPro" id="IPR020846">
    <property type="entry name" value="MFS_dom"/>
</dbReference>
<evidence type="ECO:0000256" key="1">
    <source>
        <dbReference type="ARBA" id="ARBA00004141"/>
    </source>
</evidence>
<dbReference type="Gene3D" id="1.20.1250.20">
    <property type="entry name" value="MFS general substrate transporter like domains"/>
    <property type="match status" value="2"/>
</dbReference>
<evidence type="ECO:0000313" key="9">
    <source>
        <dbReference type="Proteomes" id="UP000054266"/>
    </source>
</evidence>
<dbReference type="SUPFAM" id="SSF103473">
    <property type="entry name" value="MFS general substrate transporter"/>
    <property type="match status" value="1"/>
</dbReference>
<feature type="transmembrane region" description="Helical" evidence="6">
    <location>
        <begin position="42"/>
        <end position="62"/>
    </location>
</feature>
<comment type="subcellular location">
    <subcellularLocation>
        <location evidence="1">Membrane</location>
        <topology evidence="1">Multi-pass membrane protein</topology>
    </subcellularLocation>
</comment>
<evidence type="ECO:0000259" key="7">
    <source>
        <dbReference type="PROSITE" id="PS50850"/>
    </source>
</evidence>
<keyword evidence="5 6" id="KW-0472">Membrane</keyword>
<dbReference type="Pfam" id="PF07690">
    <property type="entry name" value="MFS_1"/>
    <property type="match status" value="1"/>
</dbReference>
<feature type="transmembrane region" description="Helical" evidence="6">
    <location>
        <begin position="211"/>
        <end position="231"/>
    </location>
</feature>